<dbReference type="EMBL" id="JBHSOW010000134">
    <property type="protein sequence ID" value="MFC5653690.1"/>
    <property type="molecule type" value="Genomic_DNA"/>
</dbReference>
<sequence>MSKQSKKMLSADVIAQNQEMFRCPICDGQMRMVNSQSLICINQHCFDVSKQGYVNLLSRAIKTKYDKRMFESRRAICRSGFFEPLHAIISDKIINQLRTKERFKVLDAGCGEGSQLTNIQEKIIQNTTNTPLAVGIDISKEGINNAAAEYSNAIWCIADIANCPFASHQFNFILNILSPANYSEFQRMIAADGRVIKVVPERDYLKEFRDVFYEGSQNQVYSNDNTLDHFKENFEITDVERIRYQVALDDTLIKPLLRMTPLSWGTTEERLQKVRQMNLQQITMDFTILFGKK</sequence>
<keyword evidence="4" id="KW-1185">Reference proteome</keyword>
<dbReference type="InterPro" id="IPR025714">
    <property type="entry name" value="Methyltranfer_dom"/>
</dbReference>
<dbReference type="GO" id="GO:0008168">
    <property type="term" value="F:methyltransferase activity"/>
    <property type="evidence" value="ECO:0007669"/>
    <property type="project" value="UniProtKB-KW"/>
</dbReference>
<organism evidence="3 4">
    <name type="scientific">Paenibacillus solisilvae</name>
    <dbReference type="NCBI Taxonomy" id="2486751"/>
    <lineage>
        <taxon>Bacteria</taxon>
        <taxon>Bacillati</taxon>
        <taxon>Bacillota</taxon>
        <taxon>Bacilli</taxon>
        <taxon>Bacillales</taxon>
        <taxon>Paenibacillaceae</taxon>
        <taxon>Paenibacillus</taxon>
    </lineage>
</organism>
<reference evidence="4" key="1">
    <citation type="journal article" date="2019" name="Int. J. Syst. Evol. Microbiol.">
        <title>The Global Catalogue of Microorganisms (GCM) 10K type strain sequencing project: providing services to taxonomists for standard genome sequencing and annotation.</title>
        <authorList>
            <consortium name="The Broad Institute Genomics Platform"/>
            <consortium name="The Broad Institute Genome Sequencing Center for Infectious Disease"/>
            <person name="Wu L."/>
            <person name="Ma J."/>
        </authorList>
    </citation>
    <scope>NUCLEOTIDE SEQUENCE [LARGE SCALE GENOMIC DNA]</scope>
    <source>
        <strain evidence="4">CGMCC 1.3240</strain>
    </source>
</reference>
<keyword evidence="3" id="KW-0808">Transferase</keyword>
<feature type="domain" description="Methyltransferase" evidence="1">
    <location>
        <begin position="102"/>
        <end position="176"/>
    </location>
</feature>
<dbReference type="InterPro" id="IPR048647">
    <property type="entry name" value="RlmA_N"/>
</dbReference>
<protein>
    <submittedName>
        <fullName evidence="3">RNA methyltransferase</fullName>
    </submittedName>
</protein>
<evidence type="ECO:0000259" key="1">
    <source>
        <dbReference type="Pfam" id="PF13847"/>
    </source>
</evidence>
<accession>A0ABW0W740</accession>
<dbReference type="SUPFAM" id="SSF53335">
    <property type="entry name" value="S-adenosyl-L-methionine-dependent methyltransferases"/>
    <property type="match status" value="1"/>
</dbReference>
<feature type="domain" description="23S rRNA (guanine(745)-N(1))-methyltransferase N-terminal" evidence="2">
    <location>
        <begin position="21"/>
        <end position="57"/>
    </location>
</feature>
<dbReference type="Gene3D" id="3.40.50.150">
    <property type="entry name" value="Vaccinia Virus protein VP39"/>
    <property type="match status" value="1"/>
</dbReference>
<gene>
    <name evidence="3" type="ORF">ACFPYJ_32170</name>
</gene>
<comment type="caution">
    <text evidence="3">The sequence shown here is derived from an EMBL/GenBank/DDBJ whole genome shotgun (WGS) entry which is preliminary data.</text>
</comment>
<name>A0ABW0W740_9BACL</name>
<dbReference type="RefSeq" id="WP_379192513.1">
    <property type="nucleotide sequence ID" value="NZ_JBHSOW010000134.1"/>
</dbReference>
<dbReference type="PIRSF" id="PIRSF018249">
    <property type="entry name" value="MyrA_prd"/>
    <property type="match status" value="1"/>
</dbReference>
<dbReference type="InterPro" id="IPR016718">
    <property type="entry name" value="rRNA_m1G-MeTrfase_A_prd"/>
</dbReference>
<evidence type="ECO:0000259" key="2">
    <source>
        <dbReference type="Pfam" id="PF21302"/>
    </source>
</evidence>
<keyword evidence="3" id="KW-0489">Methyltransferase</keyword>
<dbReference type="Pfam" id="PF21302">
    <property type="entry name" value="Zn_ribbon_RlmA"/>
    <property type="match status" value="1"/>
</dbReference>
<evidence type="ECO:0000313" key="3">
    <source>
        <dbReference type="EMBL" id="MFC5653690.1"/>
    </source>
</evidence>
<proteinExistence type="predicted"/>
<evidence type="ECO:0000313" key="4">
    <source>
        <dbReference type="Proteomes" id="UP001596047"/>
    </source>
</evidence>
<dbReference type="Pfam" id="PF13847">
    <property type="entry name" value="Methyltransf_31"/>
    <property type="match status" value="1"/>
</dbReference>
<dbReference type="Proteomes" id="UP001596047">
    <property type="component" value="Unassembled WGS sequence"/>
</dbReference>
<dbReference type="InterPro" id="IPR029063">
    <property type="entry name" value="SAM-dependent_MTases_sf"/>
</dbReference>
<dbReference type="GO" id="GO:0032259">
    <property type="term" value="P:methylation"/>
    <property type="evidence" value="ECO:0007669"/>
    <property type="project" value="UniProtKB-KW"/>
</dbReference>